<feature type="compositionally biased region" description="Basic and acidic residues" evidence="1">
    <location>
        <begin position="247"/>
        <end position="261"/>
    </location>
</feature>
<evidence type="ECO:0000256" key="1">
    <source>
        <dbReference type="SAM" id="MobiDB-lite"/>
    </source>
</evidence>
<feature type="region of interest" description="Disordered" evidence="1">
    <location>
        <begin position="946"/>
        <end position="1004"/>
    </location>
</feature>
<reference evidence="2" key="1">
    <citation type="submission" date="2022-07" db="EMBL/GenBank/DDBJ databases">
        <title>Genome Sequence of Xylaria arbuscula.</title>
        <authorList>
            <person name="Buettner E."/>
        </authorList>
    </citation>
    <scope>NUCLEOTIDE SEQUENCE</scope>
    <source>
        <strain evidence="2">VT107</strain>
    </source>
</reference>
<accession>A0A9W8NG95</accession>
<sequence>MDSVHIAGSPAPSPARGRGGHLRKGMGRGGAKKNGRKNAAAPKRGGRPKGRGRNKTYEDPRVQAAYDRQKVLRDLYSEVASAVKPVLEDLADRTVKTLIENPTAHKAVPEYQALQQELDERLDQALRSVDREFNARMAIATREYQLNTAVTERKFHDGYNYTAEEFFNASLKRVGLLAELQHEGVDVNLTDTTYSFVEQPDHVAAEQGTWVVIRNGVKVPYPHLLEENKKAVAAKVPVTKGKPPTKRKAEDQPDGQPDTKKPAGSSLAKPDNSDDMSTPQPRHIKGLLSAETEPDGEPESNVASPSPEEVDLQTQVSRGRQDLPDLPNGASEPDQWGVRVVSRRGPRANNRLIIPPAFVFEDDEIGFRDSTNDSSKKATRGTRGRFLNNPNSGHLHIDRTIVTYDCLEYEDDALDPKLVQKHNVHPKYGLFLPVSRNDPESPPNPVSGSHPIVVVTPSGATLHASRSVRGYNMDATLREDARKDKISFLLAQYCEESGIESDEITTEEMRERERERQRRILEEAPVEDDDADERPTEEGSDAEDAKVDETIARENTNLLLHAASCIELDKPNHPTYTHRSTRPYDAIRDIFTSAGPSPPPPMPPPEIDTVGLSILADVAEQFSLQREPQFDPALEHRLEHHVEYRPEYPMEYHPHYQYEYRPEYPPEHRPSHFVEQRLDHPDINSMGDSMIDPRLLGPPSHGPPPPNAFLQTALNPPSMLAHIAPAPSHGIEPPAQGPGGRNPFTSQGSGKGSPVLPPLRPSRREKALEPAHTPPTLIQQGPDYGPPLGMIQSNSGSFFPPAPSRPYHQGYTIFEQPMMGIPYGVPGGGMVSSQHPPHLTPSHRPSYQPPSPTMSAQIAAMPMHMPHGSSVSPPGSSMGLQSPTGPPGSRHRASISSGSNGPPGPGGNGKYRKIAAAPIPHNRPWPSNGGAELRLAHYDHKEAIKDYRANEPPPRTGPTTIRGWNVNNVSKGRKGLKKEDTEEKDSPSMTTFINKWNPSEKTLG</sequence>
<feature type="compositionally biased region" description="Basic and acidic residues" evidence="1">
    <location>
        <begin position="977"/>
        <end position="986"/>
    </location>
</feature>
<dbReference type="Proteomes" id="UP001148614">
    <property type="component" value="Unassembled WGS sequence"/>
</dbReference>
<gene>
    <name evidence="2" type="ORF">NPX13_g4009</name>
</gene>
<dbReference type="EMBL" id="JANPWZ010000537">
    <property type="protein sequence ID" value="KAJ3575494.1"/>
    <property type="molecule type" value="Genomic_DNA"/>
</dbReference>
<feature type="region of interest" description="Disordered" evidence="1">
    <location>
        <begin position="500"/>
        <end position="544"/>
    </location>
</feature>
<feature type="compositionally biased region" description="Basic and acidic residues" evidence="1">
    <location>
        <begin position="507"/>
        <end position="522"/>
    </location>
</feature>
<feature type="region of interest" description="Disordered" evidence="1">
    <location>
        <begin position="235"/>
        <end position="334"/>
    </location>
</feature>
<comment type="caution">
    <text evidence="2">The sequence shown here is derived from an EMBL/GenBank/DDBJ whole genome shotgun (WGS) entry which is preliminary data.</text>
</comment>
<protein>
    <submittedName>
        <fullName evidence="2">Uncharacterized protein</fullName>
    </submittedName>
</protein>
<feature type="region of interest" description="Disordered" evidence="1">
    <location>
        <begin position="721"/>
        <end position="783"/>
    </location>
</feature>
<keyword evidence="3" id="KW-1185">Reference proteome</keyword>
<feature type="region of interest" description="Disordered" evidence="1">
    <location>
        <begin position="830"/>
        <end position="913"/>
    </location>
</feature>
<feature type="compositionally biased region" description="Basic residues" evidence="1">
    <location>
        <begin position="44"/>
        <end position="54"/>
    </location>
</feature>
<feature type="compositionally biased region" description="Basic residues" evidence="1">
    <location>
        <begin position="18"/>
        <end position="36"/>
    </location>
</feature>
<evidence type="ECO:0000313" key="2">
    <source>
        <dbReference type="EMBL" id="KAJ3575494.1"/>
    </source>
</evidence>
<dbReference type="VEuPathDB" id="FungiDB:F4678DRAFT_433958"/>
<feature type="compositionally biased region" description="Polar residues" evidence="1">
    <location>
        <begin position="987"/>
        <end position="1004"/>
    </location>
</feature>
<feature type="compositionally biased region" description="Basic and acidic residues" evidence="1">
    <location>
        <begin position="533"/>
        <end position="544"/>
    </location>
</feature>
<proteinExistence type="predicted"/>
<dbReference type="AlphaFoldDB" id="A0A9W8NG95"/>
<evidence type="ECO:0000313" key="3">
    <source>
        <dbReference type="Proteomes" id="UP001148614"/>
    </source>
</evidence>
<feature type="compositionally biased region" description="Low complexity" evidence="1">
    <location>
        <begin position="861"/>
        <end position="879"/>
    </location>
</feature>
<name>A0A9W8NG95_9PEZI</name>
<feature type="region of interest" description="Disordered" evidence="1">
    <location>
        <begin position="1"/>
        <end position="61"/>
    </location>
</feature>
<organism evidence="2 3">
    <name type="scientific">Xylaria arbuscula</name>
    <dbReference type="NCBI Taxonomy" id="114810"/>
    <lineage>
        <taxon>Eukaryota</taxon>
        <taxon>Fungi</taxon>
        <taxon>Dikarya</taxon>
        <taxon>Ascomycota</taxon>
        <taxon>Pezizomycotina</taxon>
        <taxon>Sordariomycetes</taxon>
        <taxon>Xylariomycetidae</taxon>
        <taxon>Xylariales</taxon>
        <taxon>Xylariaceae</taxon>
        <taxon>Xylaria</taxon>
    </lineage>
</organism>